<dbReference type="AlphaFoldDB" id="A0A8T2N6K1"/>
<sequence>MEDQTWDALLDTGSAVNLVQPRVIPPGHSTLPDPLLLTCVHGDAHEVSAVCLGVKSNRGQWNIRAGVVAELPIPVVLGRNFLGYENFDVLDIN</sequence>
<accession>A0A8T2N6K1</accession>
<reference evidence="1" key="1">
    <citation type="thesis" date="2021" institute="BYU ScholarsArchive" country="Provo, UT, USA">
        <title>Applications of and Algorithms for Genome Assembly and Genomic Analyses with an Emphasis on Marine Teleosts.</title>
        <authorList>
            <person name="Pickett B.D."/>
        </authorList>
    </citation>
    <scope>NUCLEOTIDE SEQUENCE</scope>
    <source>
        <strain evidence="1">HI-2016</strain>
    </source>
</reference>
<dbReference type="OrthoDB" id="10000497at2759"/>
<dbReference type="InterPro" id="IPR001969">
    <property type="entry name" value="Aspartic_peptidase_AS"/>
</dbReference>
<dbReference type="GO" id="GO:0006508">
    <property type="term" value="P:proteolysis"/>
    <property type="evidence" value="ECO:0007669"/>
    <property type="project" value="InterPro"/>
</dbReference>
<proteinExistence type="predicted"/>
<evidence type="ECO:0000313" key="2">
    <source>
        <dbReference type="Proteomes" id="UP000824540"/>
    </source>
</evidence>
<organism evidence="1 2">
    <name type="scientific">Albula glossodonta</name>
    <name type="common">roundjaw bonefish</name>
    <dbReference type="NCBI Taxonomy" id="121402"/>
    <lineage>
        <taxon>Eukaryota</taxon>
        <taxon>Metazoa</taxon>
        <taxon>Chordata</taxon>
        <taxon>Craniata</taxon>
        <taxon>Vertebrata</taxon>
        <taxon>Euteleostomi</taxon>
        <taxon>Actinopterygii</taxon>
        <taxon>Neopterygii</taxon>
        <taxon>Teleostei</taxon>
        <taxon>Albuliformes</taxon>
        <taxon>Albulidae</taxon>
        <taxon>Albula</taxon>
    </lineage>
</organism>
<dbReference type="EMBL" id="JAFBMS010000114">
    <property type="protein sequence ID" value="KAG9335614.1"/>
    <property type="molecule type" value="Genomic_DNA"/>
</dbReference>
<keyword evidence="2" id="KW-1185">Reference proteome</keyword>
<dbReference type="SUPFAM" id="SSF50630">
    <property type="entry name" value="Acid proteases"/>
    <property type="match status" value="1"/>
</dbReference>
<dbReference type="PROSITE" id="PS00141">
    <property type="entry name" value="ASP_PROTEASE"/>
    <property type="match status" value="1"/>
</dbReference>
<comment type="caution">
    <text evidence="1">The sequence shown here is derived from an EMBL/GenBank/DDBJ whole genome shotgun (WGS) entry which is preliminary data.</text>
</comment>
<protein>
    <submittedName>
        <fullName evidence="1">Uncharacterized protein</fullName>
    </submittedName>
</protein>
<evidence type="ECO:0000313" key="1">
    <source>
        <dbReference type="EMBL" id="KAG9335614.1"/>
    </source>
</evidence>
<dbReference type="InterPro" id="IPR021109">
    <property type="entry name" value="Peptidase_aspartic_dom_sf"/>
</dbReference>
<dbReference type="GO" id="GO:0004190">
    <property type="term" value="F:aspartic-type endopeptidase activity"/>
    <property type="evidence" value="ECO:0007669"/>
    <property type="project" value="InterPro"/>
</dbReference>
<dbReference type="Proteomes" id="UP000824540">
    <property type="component" value="Unassembled WGS sequence"/>
</dbReference>
<gene>
    <name evidence="1" type="ORF">JZ751_004379</name>
</gene>
<name>A0A8T2N6K1_9TELE</name>